<dbReference type="Gene3D" id="3.10.110.10">
    <property type="entry name" value="Ubiquitin Conjugating Enzyme"/>
    <property type="match status" value="1"/>
</dbReference>
<keyword evidence="4" id="KW-0067">ATP-binding</keyword>
<gene>
    <name evidence="7" type="ORF">ONB1V03_LOCUS1256</name>
</gene>
<dbReference type="AlphaFoldDB" id="A0A7R9LB70"/>
<dbReference type="InterPro" id="IPR016135">
    <property type="entry name" value="UBQ-conjugating_enzyme/RWD"/>
</dbReference>
<dbReference type="Proteomes" id="UP000728032">
    <property type="component" value="Unassembled WGS sequence"/>
</dbReference>
<evidence type="ECO:0000256" key="1">
    <source>
        <dbReference type="ARBA" id="ARBA00022679"/>
    </source>
</evidence>
<evidence type="ECO:0000256" key="5">
    <source>
        <dbReference type="SAM" id="MobiDB-lite"/>
    </source>
</evidence>
<evidence type="ECO:0000256" key="4">
    <source>
        <dbReference type="RuleBase" id="RU362109"/>
    </source>
</evidence>
<dbReference type="SUPFAM" id="SSF54495">
    <property type="entry name" value="UBC-like"/>
    <property type="match status" value="1"/>
</dbReference>
<protein>
    <recommendedName>
        <fullName evidence="6">UBC core domain-containing protein</fullName>
    </recommendedName>
</protein>
<feature type="compositionally biased region" description="Pro residues" evidence="5">
    <location>
        <begin position="75"/>
        <end position="85"/>
    </location>
</feature>
<evidence type="ECO:0000256" key="2">
    <source>
        <dbReference type="ARBA" id="ARBA00022786"/>
    </source>
</evidence>
<sequence>MMKSFSLPWNPSTFEISKFPGSFPNILELVDLPGNKDQRRPCRKACCAAPKVLRPCGDRCHVGFQRIPHGSYLPPASPRPPPAFPDAPQAAPQRVSGVHYRRVREAGQHIRAAGVASPICTGPVFKEGQGLSRHKACLDPRCLFLHLSPQTRNFIYRCSAPPQWDLFISGPPDSVYENHVLHAKMHFPSKYPFQPPTFRFVTKMFHPNIYNDGIVCISILHSERDDPTNYENENCTWTPGQNVRTVCLSIISLLNSPNIFSPANVDASKMLRDDKPLYEKFIKELLEKKKSEE</sequence>
<evidence type="ECO:0000313" key="8">
    <source>
        <dbReference type="Proteomes" id="UP000728032"/>
    </source>
</evidence>
<name>A0A7R9LB70_9ACAR</name>
<dbReference type="EMBL" id="OC915017">
    <property type="protein sequence ID" value="CAD7638177.1"/>
    <property type="molecule type" value="Genomic_DNA"/>
</dbReference>
<dbReference type="InterPro" id="IPR000608">
    <property type="entry name" value="UBC"/>
</dbReference>
<feature type="domain" description="UBC core" evidence="6">
    <location>
        <begin position="119"/>
        <end position="291"/>
    </location>
</feature>
<evidence type="ECO:0000256" key="3">
    <source>
        <dbReference type="PROSITE-ProRule" id="PRU10133"/>
    </source>
</evidence>
<feature type="active site" description="Glycyl thioester intermediate" evidence="3">
    <location>
        <position position="216"/>
    </location>
</feature>
<dbReference type="OrthoDB" id="19692at2759"/>
<dbReference type="GO" id="GO:0005524">
    <property type="term" value="F:ATP binding"/>
    <property type="evidence" value="ECO:0007669"/>
    <property type="project" value="UniProtKB-UniRule"/>
</dbReference>
<evidence type="ECO:0000259" key="6">
    <source>
        <dbReference type="PROSITE" id="PS50127"/>
    </source>
</evidence>
<organism evidence="7">
    <name type="scientific">Oppiella nova</name>
    <dbReference type="NCBI Taxonomy" id="334625"/>
    <lineage>
        <taxon>Eukaryota</taxon>
        <taxon>Metazoa</taxon>
        <taxon>Ecdysozoa</taxon>
        <taxon>Arthropoda</taxon>
        <taxon>Chelicerata</taxon>
        <taxon>Arachnida</taxon>
        <taxon>Acari</taxon>
        <taxon>Acariformes</taxon>
        <taxon>Sarcoptiformes</taxon>
        <taxon>Oribatida</taxon>
        <taxon>Brachypylina</taxon>
        <taxon>Oppioidea</taxon>
        <taxon>Oppiidae</taxon>
        <taxon>Oppiella</taxon>
    </lineage>
</organism>
<comment type="similarity">
    <text evidence="4">Belongs to the ubiquitin-conjugating enzyme family.</text>
</comment>
<keyword evidence="1" id="KW-0808">Transferase</keyword>
<keyword evidence="2 4" id="KW-0833">Ubl conjugation pathway</keyword>
<dbReference type="PROSITE" id="PS00183">
    <property type="entry name" value="UBC_1"/>
    <property type="match status" value="1"/>
</dbReference>
<dbReference type="InterPro" id="IPR050113">
    <property type="entry name" value="Ub_conjugating_enzyme"/>
</dbReference>
<feature type="region of interest" description="Disordered" evidence="5">
    <location>
        <begin position="71"/>
        <end position="91"/>
    </location>
</feature>
<accession>A0A7R9LB70</accession>
<dbReference type="PANTHER" id="PTHR24067">
    <property type="entry name" value="UBIQUITIN-CONJUGATING ENZYME E2"/>
    <property type="match status" value="1"/>
</dbReference>
<dbReference type="GO" id="GO:0016740">
    <property type="term" value="F:transferase activity"/>
    <property type="evidence" value="ECO:0007669"/>
    <property type="project" value="UniProtKB-KW"/>
</dbReference>
<dbReference type="Pfam" id="PF00179">
    <property type="entry name" value="UQ_con"/>
    <property type="match status" value="1"/>
</dbReference>
<keyword evidence="4" id="KW-0547">Nucleotide-binding</keyword>
<reference evidence="7" key="1">
    <citation type="submission" date="2020-11" db="EMBL/GenBank/DDBJ databases">
        <authorList>
            <person name="Tran Van P."/>
        </authorList>
    </citation>
    <scope>NUCLEOTIDE SEQUENCE</scope>
</reference>
<dbReference type="InterPro" id="IPR023313">
    <property type="entry name" value="UBQ-conjugating_AS"/>
</dbReference>
<dbReference type="PROSITE" id="PS50127">
    <property type="entry name" value="UBC_2"/>
    <property type="match status" value="1"/>
</dbReference>
<keyword evidence="8" id="KW-1185">Reference proteome</keyword>
<evidence type="ECO:0000313" key="7">
    <source>
        <dbReference type="EMBL" id="CAD7638177.1"/>
    </source>
</evidence>
<dbReference type="SMART" id="SM00212">
    <property type="entry name" value="UBCc"/>
    <property type="match status" value="1"/>
</dbReference>
<dbReference type="EMBL" id="CAJPVJ010000192">
    <property type="protein sequence ID" value="CAG2161652.1"/>
    <property type="molecule type" value="Genomic_DNA"/>
</dbReference>
<proteinExistence type="inferred from homology"/>